<dbReference type="AlphaFoldDB" id="A0A4Y2ACR2"/>
<keyword evidence="2" id="KW-1185">Reference proteome</keyword>
<comment type="caution">
    <text evidence="1">The sequence shown here is derived from an EMBL/GenBank/DDBJ whole genome shotgun (WGS) entry which is preliminary data.</text>
</comment>
<dbReference type="Proteomes" id="UP000499080">
    <property type="component" value="Unassembled WGS sequence"/>
</dbReference>
<dbReference type="EMBL" id="BGPR01000013">
    <property type="protein sequence ID" value="GBL77643.1"/>
    <property type="molecule type" value="Genomic_DNA"/>
</dbReference>
<reference evidence="1 2" key="1">
    <citation type="journal article" date="2019" name="Sci. Rep.">
        <title>Orb-weaving spider Araneus ventricosus genome elucidates the spidroin gene catalogue.</title>
        <authorList>
            <person name="Kono N."/>
            <person name="Nakamura H."/>
            <person name="Ohtoshi R."/>
            <person name="Moran D.A.P."/>
            <person name="Shinohara A."/>
            <person name="Yoshida Y."/>
            <person name="Fujiwara M."/>
            <person name="Mori M."/>
            <person name="Tomita M."/>
            <person name="Arakawa K."/>
        </authorList>
    </citation>
    <scope>NUCLEOTIDE SEQUENCE [LARGE SCALE GENOMIC DNA]</scope>
</reference>
<evidence type="ECO:0000313" key="2">
    <source>
        <dbReference type="Proteomes" id="UP000499080"/>
    </source>
</evidence>
<accession>A0A4Y2ACR2</accession>
<sequence>MWTSSLVYSFRQPICEKYLASLKLYANHSIDAYEYALLPVDPILSYVKASLEETTAIDRSRIYTFLRSIPKNLILCPLPDAFTATIEIGNLNVPPVYLMCIDVLKNFLYGLPKIILNF</sequence>
<name>A0A4Y2ACR2_ARAVE</name>
<proteinExistence type="predicted"/>
<evidence type="ECO:0000313" key="1">
    <source>
        <dbReference type="EMBL" id="GBL77643.1"/>
    </source>
</evidence>
<organism evidence="1 2">
    <name type="scientific">Araneus ventricosus</name>
    <name type="common">Orbweaver spider</name>
    <name type="synonym">Epeira ventricosa</name>
    <dbReference type="NCBI Taxonomy" id="182803"/>
    <lineage>
        <taxon>Eukaryota</taxon>
        <taxon>Metazoa</taxon>
        <taxon>Ecdysozoa</taxon>
        <taxon>Arthropoda</taxon>
        <taxon>Chelicerata</taxon>
        <taxon>Arachnida</taxon>
        <taxon>Araneae</taxon>
        <taxon>Araneomorphae</taxon>
        <taxon>Entelegynae</taxon>
        <taxon>Araneoidea</taxon>
        <taxon>Araneidae</taxon>
        <taxon>Araneus</taxon>
    </lineage>
</organism>
<protein>
    <submittedName>
        <fullName evidence="1">Uncharacterized protein</fullName>
    </submittedName>
</protein>
<gene>
    <name evidence="1" type="ORF">AVEN_152881_1</name>
</gene>